<dbReference type="InterPro" id="IPR036259">
    <property type="entry name" value="MFS_trans_sf"/>
</dbReference>
<sequence length="555" mass="59550">MDRSATAQHEGRFKLLTLPIRLHGSIWPSGADGGPTSGGAEMESGELPGTSVGSKPADGRGGWRAAFFLLAVGSLERIGFYGVQGNLIMYLTGQLGMSTAAAAAGVNAWAGTVQVLPLAGALAADSRLGRCRAVLTAGVLYLLSLGMLTVSSTLQTPQSQPPSTARLSFFYVALYLLALAQGFHRPCTEALGADQFAPSDADPGARASRSSYFNWFHFFISWGYFVSTTVLSYIEDNVGWTVGFGVCWATMVLCLAVFLLGARTYRAEPAVDTNPFLEAVRAWAARVFRRKDASDASERLIIREEPDDATGLAVKLLPVWLSGMVFAAVVSQDFTLFTKQASTMGRRLGAATGILVPPAALLSVVCSTFITVLPVYDRAFVPLARRITGHHAGITALQRIGGGIVMSCFAMIVAALVEARRLRVATDAGLIDQPDVAVPMSLWWMVPQYFLIGLAGILGNIGLEEYFYDQLPDGLRSFGLALSLSAIGAGSYASSMLVSAIDWATRSSGKSWFSDNLNQAHLDYFYWLLAGLAAVVAAVFFQFANRYMYRNKGEL</sequence>
<feature type="transmembrane region" description="Helical" evidence="7">
    <location>
        <begin position="240"/>
        <end position="260"/>
    </location>
</feature>
<keyword evidence="9" id="KW-1185">Reference proteome</keyword>
<name>A0A5J9VJN0_9POAL</name>
<evidence type="ECO:0000256" key="5">
    <source>
        <dbReference type="ARBA" id="ARBA00023136"/>
    </source>
</evidence>
<feature type="non-terminal residue" evidence="8">
    <location>
        <position position="1"/>
    </location>
</feature>
<dbReference type="Gene3D" id="1.20.1250.20">
    <property type="entry name" value="MFS general substrate transporter like domains"/>
    <property type="match status" value="1"/>
</dbReference>
<keyword evidence="4 7" id="KW-1133">Transmembrane helix</keyword>
<feature type="transmembrane region" description="Helical" evidence="7">
    <location>
        <begin position="215"/>
        <end position="234"/>
    </location>
</feature>
<dbReference type="FunFam" id="1.20.1250.20:FF:000410">
    <property type="entry name" value="POT family protein"/>
    <property type="match status" value="1"/>
</dbReference>
<gene>
    <name evidence="8" type="ORF">EJB05_18305</name>
</gene>
<evidence type="ECO:0000256" key="1">
    <source>
        <dbReference type="ARBA" id="ARBA00004141"/>
    </source>
</evidence>
<evidence type="ECO:0000313" key="8">
    <source>
        <dbReference type="EMBL" id="TVU36373.1"/>
    </source>
</evidence>
<dbReference type="Proteomes" id="UP000324897">
    <property type="component" value="Unassembled WGS sequence"/>
</dbReference>
<keyword evidence="3 7" id="KW-0812">Transmembrane</keyword>
<keyword evidence="5 7" id="KW-0472">Membrane</keyword>
<feature type="transmembrane region" description="Helical" evidence="7">
    <location>
        <begin position="480"/>
        <end position="504"/>
    </location>
</feature>
<dbReference type="EMBL" id="RWGY01000009">
    <property type="protein sequence ID" value="TVU36373.1"/>
    <property type="molecule type" value="Genomic_DNA"/>
</dbReference>
<evidence type="ECO:0000256" key="7">
    <source>
        <dbReference type="SAM" id="Phobius"/>
    </source>
</evidence>
<dbReference type="Pfam" id="PF00854">
    <property type="entry name" value="PTR2"/>
    <property type="match status" value="2"/>
</dbReference>
<comment type="caution">
    <text evidence="8">The sequence shown here is derived from an EMBL/GenBank/DDBJ whole genome shotgun (WGS) entry which is preliminary data.</text>
</comment>
<dbReference type="Gramene" id="TVU36373">
    <property type="protein sequence ID" value="TVU36373"/>
    <property type="gene ID" value="EJB05_18305"/>
</dbReference>
<dbReference type="AlphaFoldDB" id="A0A5J9VJN0"/>
<evidence type="ECO:0008006" key="10">
    <source>
        <dbReference type="Google" id="ProtNLM"/>
    </source>
</evidence>
<evidence type="ECO:0000256" key="4">
    <source>
        <dbReference type="ARBA" id="ARBA00022989"/>
    </source>
</evidence>
<comment type="similarity">
    <text evidence="2">Belongs to the major facilitator superfamily. Proton-dependent oligopeptide transporter (POT/PTR) (TC 2.A.17) family.</text>
</comment>
<feature type="transmembrane region" description="Helical" evidence="7">
    <location>
        <begin position="350"/>
        <end position="376"/>
    </location>
</feature>
<evidence type="ECO:0000256" key="3">
    <source>
        <dbReference type="ARBA" id="ARBA00022692"/>
    </source>
</evidence>
<dbReference type="GO" id="GO:0022857">
    <property type="term" value="F:transmembrane transporter activity"/>
    <property type="evidence" value="ECO:0007669"/>
    <property type="project" value="InterPro"/>
</dbReference>
<evidence type="ECO:0000313" key="9">
    <source>
        <dbReference type="Proteomes" id="UP000324897"/>
    </source>
</evidence>
<evidence type="ECO:0000256" key="6">
    <source>
        <dbReference type="SAM" id="MobiDB-lite"/>
    </source>
</evidence>
<proteinExistence type="inferred from homology"/>
<dbReference type="OrthoDB" id="8904098at2759"/>
<accession>A0A5J9VJN0</accession>
<dbReference type="PANTHER" id="PTHR11654">
    <property type="entry name" value="OLIGOPEPTIDE TRANSPORTER-RELATED"/>
    <property type="match status" value="1"/>
</dbReference>
<comment type="subcellular location">
    <subcellularLocation>
        <location evidence="1">Membrane</location>
        <topology evidence="1">Multi-pass membrane protein</topology>
    </subcellularLocation>
</comment>
<feature type="transmembrane region" description="Helical" evidence="7">
    <location>
        <begin position="396"/>
        <end position="417"/>
    </location>
</feature>
<feature type="transmembrane region" description="Helical" evidence="7">
    <location>
        <begin position="524"/>
        <end position="544"/>
    </location>
</feature>
<evidence type="ECO:0000256" key="2">
    <source>
        <dbReference type="ARBA" id="ARBA00005982"/>
    </source>
</evidence>
<organism evidence="8 9">
    <name type="scientific">Eragrostis curvula</name>
    <name type="common">weeping love grass</name>
    <dbReference type="NCBI Taxonomy" id="38414"/>
    <lineage>
        <taxon>Eukaryota</taxon>
        <taxon>Viridiplantae</taxon>
        <taxon>Streptophyta</taxon>
        <taxon>Embryophyta</taxon>
        <taxon>Tracheophyta</taxon>
        <taxon>Spermatophyta</taxon>
        <taxon>Magnoliopsida</taxon>
        <taxon>Liliopsida</taxon>
        <taxon>Poales</taxon>
        <taxon>Poaceae</taxon>
        <taxon>PACMAD clade</taxon>
        <taxon>Chloridoideae</taxon>
        <taxon>Eragrostideae</taxon>
        <taxon>Eragrostidinae</taxon>
        <taxon>Eragrostis</taxon>
    </lineage>
</organism>
<dbReference type="GO" id="GO:0016020">
    <property type="term" value="C:membrane"/>
    <property type="evidence" value="ECO:0007669"/>
    <property type="project" value="UniProtKB-SubCell"/>
</dbReference>
<reference evidence="8 9" key="1">
    <citation type="journal article" date="2019" name="Sci. Rep.">
        <title>A high-quality genome of Eragrostis curvula grass provides insights into Poaceae evolution and supports new strategies to enhance forage quality.</title>
        <authorList>
            <person name="Carballo J."/>
            <person name="Santos B.A.C.M."/>
            <person name="Zappacosta D."/>
            <person name="Garbus I."/>
            <person name="Selva J.P."/>
            <person name="Gallo C.A."/>
            <person name="Diaz A."/>
            <person name="Albertini E."/>
            <person name="Caccamo M."/>
            <person name="Echenique V."/>
        </authorList>
    </citation>
    <scope>NUCLEOTIDE SEQUENCE [LARGE SCALE GENOMIC DNA]</scope>
    <source>
        <strain evidence="9">cv. Victoria</strain>
        <tissue evidence="8">Leaf</tissue>
    </source>
</reference>
<feature type="transmembrane region" description="Helical" evidence="7">
    <location>
        <begin position="163"/>
        <end position="180"/>
    </location>
</feature>
<dbReference type="InterPro" id="IPR000109">
    <property type="entry name" value="POT_fam"/>
</dbReference>
<dbReference type="SUPFAM" id="SSF103473">
    <property type="entry name" value="MFS general substrate transporter"/>
    <property type="match status" value="1"/>
</dbReference>
<feature type="transmembrane region" description="Helical" evidence="7">
    <location>
        <begin position="133"/>
        <end position="151"/>
    </location>
</feature>
<protein>
    <recommendedName>
        <fullName evidence="10">Major facilitator superfamily (MFS) profile domain-containing protein</fullName>
    </recommendedName>
</protein>
<feature type="region of interest" description="Disordered" evidence="6">
    <location>
        <begin position="31"/>
        <end position="57"/>
    </location>
</feature>